<dbReference type="Proteomes" id="UP000033695">
    <property type="component" value="Unassembled WGS sequence"/>
</dbReference>
<keyword evidence="4 6" id="KW-0548">Nucleotidyltransferase</keyword>
<evidence type="ECO:0000256" key="4">
    <source>
        <dbReference type="ARBA" id="ARBA00022695"/>
    </source>
</evidence>
<proteinExistence type="inferred from homology"/>
<dbReference type="GO" id="GO:0006351">
    <property type="term" value="P:DNA-templated transcription"/>
    <property type="evidence" value="ECO:0007669"/>
    <property type="project" value="InterPro"/>
</dbReference>
<reference evidence="9 10" key="1">
    <citation type="submission" date="2014-12" db="EMBL/GenBank/DDBJ databases">
        <title>Comparative genomics of the lactic acid bacteria isolated from the honey bee gut.</title>
        <authorList>
            <person name="Ellegaard K.M."/>
            <person name="Tamarit D."/>
            <person name="Javelind E."/>
            <person name="Olofsson T."/>
            <person name="Andersson S.G."/>
            <person name="Vasquez A."/>
        </authorList>
    </citation>
    <scope>NUCLEOTIDE SEQUENCE [LARGE SCALE GENOMIC DNA]</scope>
    <source>
        <strain evidence="9 10">Hon2</strain>
    </source>
</reference>
<dbReference type="EMBL" id="JXBZ01000002">
    <property type="protein sequence ID" value="KJY51252.1"/>
    <property type="molecule type" value="Genomic_DNA"/>
</dbReference>
<dbReference type="STRING" id="1218508.JG29_03010"/>
<protein>
    <recommendedName>
        <fullName evidence="6">Probable DNA-directed RNA polymerase subunit delta</fullName>
    </recommendedName>
    <alternativeName>
        <fullName evidence="6">RNAP delta factor</fullName>
    </alternativeName>
</protein>
<evidence type="ECO:0000256" key="7">
    <source>
        <dbReference type="SAM" id="MobiDB-lite"/>
    </source>
</evidence>
<evidence type="ECO:0000256" key="3">
    <source>
        <dbReference type="ARBA" id="ARBA00022679"/>
    </source>
</evidence>
<organism evidence="9 10">
    <name type="scientific">Bombilactobacillus mellis</name>
    <dbReference type="NCBI Taxonomy" id="1218508"/>
    <lineage>
        <taxon>Bacteria</taxon>
        <taxon>Bacillati</taxon>
        <taxon>Bacillota</taxon>
        <taxon>Bacilli</taxon>
        <taxon>Lactobacillales</taxon>
        <taxon>Lactobacillaceae</taxon>
        <taxon>Bombilactobacillus</taxon>
    </lineage>
</organism>
<feature type="compositionally biased region" description="Acidic residues" evidence="7">
    <location>
        <begin position="114"/>
        <end position="145"/>
    </location>
</feature>
<evidence type="ECO:0000256" key="1">
    <source>
        <dbReference type="ARBA" id="ARBA00009828"/>
    </source>
</evidence>
<comment type="subunit">
    <text evidence="6">RNAP is composed of a core of 2 alpha, a beta and a beta' subunits. The core is associated with a delta subunit and one of several sigma factors.</text>
</comment>
<evidence type="ECO:0000256" key="5">
    <source>
        <dbReference type="ARBA" id="ARBA00023163"/>
    </source>
</evidence>
<dbReference type="GO" id="GO:0006355">
    <property type="term" value="P:regulation of DNA-templated transcription"/>
    <property type="evidence" value="ECO:0007669"/>
    <property type="project" value="UniProtKB-UniRule"/>
</dbReference>
<evidence type="ECO:0000313" key="9">
    <source>
        <dbReference type="EMBL" id="KJY51252.1"/>
    </source>
</evidence>
<dbReference type="HAMAP" id="MF_00357">
    <property type="entry name" value="RNApol_bact_RpoE"/>
    <property type="match status" value="1"/>
</dbReference>
<dbReference type="Gene3D" id="1.10.10.1250">
    <property type="entry name" value="RNA polymerase, subunit delta, N-terminal domain"/>
    <property type="match status" value="1"/>
</dbReference>
<dbReference type="NCBIfam" id="TIGR04567">
    <property type="entry name" value="RNAP_delt_lowGC"/>
    <property type="match status" value="1"/>
</dbReference>
<comment type="caution">
    <text evidence="9">The sequence shown here is derived from an EMBL/GenBank/DDBJ whole genome shotgun (WGS) entry which is preliminary data.</text>
</comment>
<gene>
    <name evidence="6 9" type="primary">rpoE</name>
    <name evidence="9" type="ORF">JG29_03010</name>
</gene>
<dbReference type="GO" id="GO:0000428">
    <property type="term" value="C:DNA-directed RNA polymerase complex"/>
    <property type="evidence" value="ECO:0007669"/>
    <property type="project" value="UniProtKB-KW"/>
</dbReference>
<dbReference type="AlphaFoldDB" id="A0A0F4KXC7"/>
<feature type="compositionally biased region" description="Acidic residues" evidence="7">
    <location>
        <begin position="157"/>
        <end position="195"/>
    </location>
</feature>
<dbReference type="HOGENOM" id="CLU_116648_0_0_9"/>
<evidence type="ECO:0000256" key="6">
    <source>
        <dbReference type="HAMAP-Rule" id="MF_00357"/>
    </source>
</evidence>
<comment type="similarity">
    <text evidence="1 6">Belongs to the RpoE family.</text>
</comment>
<dbReference type="InterPro" id="IPR038087">
    <property type="entry name" value="RNAP_delta_N_dom_sf"/>
</dbReference>
<dbReference type="PATRIC" id="fig|1218508.4.peg.309"/>
<dbReference type="Pfam" id="PF05066">
    <property type="entry name" value="HARE-HTH"/>
    <property type="match status" value="1"/>
</dbReference>
<keyword evidence="3 6" id="KW-0808">Transferase</keyword>
<dbReference type="InterPro" id="IPR029757">
    <property type="entry name" value="RpoE"/>
</dbReference>
<name>A0A0F4KXC7_9LACO</name>
<dbReference type="PROSITE" id="PS51913">
    <property type="entry name" value="HTH_HARE"/>
    <property type="match status" value="1"/>
</dbReference>
<keyword evidence="5 6" id="KW-0804">Transcription</keyword>
<evidence type="ECO:0000313" key="10">
    <source>
        <dbReference type="Proteomes" id="UP000033695"/>
    </source>
</evidence>
<dbReference type="InterPro" id="IPR007759">
    <property type="entry name" value="Asxl_HARE-HTH"/>
</dbReference>
<evidence type="ECO:0000256" key="2">
    <source>
        <dbReference type="ARBA" id="ARBA00022478"/>
    </source>
</evidence>
<feature type="domain" description="HTH HARE-type" evidence="8">
    <location>
        <begin position="16"/>
        <end position="83"/>
    </location>
</feature>
<keyword evidence="2 6" id="KW-0240">DNA-directed RNA polymerase</keyword>
<evidence type="ECO:0000259" key="8">
    <source>
        <dbReference type="PROSITE" id="PS51913"/>
    </source>
</evidence>
<comment type="function">
    <text evidence="6">Participates in both the initiation and recycling phases of transcription. In the presence of the delta subunit, RNAP displays an increased specificity of transcription, a decreased affinity for nucleic acids, and an increased efficiency of RNA synthesis because of enhanced recycling.</text>
</comment>
<feature type="region of interest" description="Disordered" evidence="7">
    <location>
        <begin position="114"/>
        <end position="195"/>
    </location>
</feature>
<dbReference type="GO" id="GO:0003899">
    <property type="term" value="F:DNA-directed RNA polymerase activity"/>
    <property type="evidence" value="ECO:0007669"/>
    <property type="project" value="UniProtKB-UniRule"/>
</dbReference>
<accession>A0A0F4KXC7</accession>
<sequence length="195" mass="22021">MALELKQFAGENKSDLSMIEVAQAILENKGAAMAFADIVNEIQQYLDKTDQEIREHLPQFYTDLNDDGDFISLGENVWGLRTWYPYDSVDEEVNHPEDAEDVKTPKIKRVNAFLDDDEDDDDEDVIDYDDDSSDVLDDDSDDDEHIPDLSKFSSSDLDFDADDNTLPDDGLDDGIEGDLSEFSDADDTDDEDDNN</sequence>
<keyword evidence="10" id="KW-1185">Reference proteome</keyword>